<evidence type="ECO:0000313" key="3">
    <source>
        <dbReference type="EMBL" id="KWX17692.1"/>
    </source>
</evidence>
<reference evidence="3 7" key="2">
    <citation type="submission" date="2016-01" db="EMBL/GenBank/DDBJ databases">
        <title>Molecular Mechanisms for transfer of large genomic segments between Enterococcus faecium strains.</title>
        <authorList>
            <person name="Garcia-Solache M.A."/>
            <person name="Lebreton F."/>
            <person name="Mclaughlin R.E."/>
            <person name="Whiteaker J.D."/>
            <person name="Gilmore M.S."/>
            <person name="Rice L.B."/>
        </authorList>
    </citation>
    <scope>NUCLEOTIDE SEQUENCE [LARGE SCALE GENOMIC DNA]</scope>
    <source>
        <strain evidence="3 7">D344RRF x C68</strain>
    </source>
</reference>
<dbReference type="PANTHER" id="PTHR43489:SF7">
    <property type="entry name" value="3-DEHYDRO-D-GULOSIDE 4-EPIMERASE-RELATED"/>
    <property type="match status" value="1"/>
</dbReference>
<name>A0A132P6T0_ENTFC</name>
<protein>
    <submittedName>
        <fullName evidence="4 5">Sugar phosphate isomerase/epimerase</fullName>
    </submittedName>
</protein>
<dbReference type="Gene3D" id="3.20.20.150">
    <property type="entry name" value="Divalent-metal-dependent TIM barrel enzymes"/>
    <property type="match status" value="1"/>
</dbReference>
<dbReference type="Pfam" id="PF01261">
    <property type="entry name" value="AP_endonuc_2"/>
    <property type="match status" value="1"/>
</dbReference>
<reference evidence="6 9" key="3">
    <citation type="submission" date="2017-12" db="EMBL/GenBank/DDBJ databases">
        <title>A pool of 800 enterococci isolated from chicken carcass rinse samples from New Zealand.</title>
        <authorList>
            <person name="Zhang J."/>
            <person name="Rogers L."/>
            <person name="Midwinter A."/>
            <person name="French N."/>
        </authorList>
    </citation>
    <scope>NUCLEOTIDE SEQUENCE [LARGE SCALE GENOMIC DNA]</scope>
    <source>
        <strain evidence="6 9">EN697</strain>
    </source>
</reference>
<dbReference type="InterPro" id="IPR036237">
    <property type="entry name" value="Xyl_isomerase-like_sf"/>
</dbReference>
<dbReference type="InterPro" id="IPR013022">
    <property type="entry name" value="Xyl_isomerase-like_TIM-brl"/>
</dbReference>
<dbReference type="InterPro" id="IPR050417">
    <property type="entry name" value="Sugar_Epim/Isomerase"/>
</dbReference>
<evidence type="ECO:0000313" key="9">
    <source>
        <dbReference type="Proteomes" id="UP000289562"/>
    </source>
</evidence>
<feature type="domain" description="Xylose isomerase-like TIM barrel" evidence="2">
    <location>
        <begin position="19"/>
        <end position="262"/>
    </location>
</feature>
<evidence type="ECO:0000313" key="8">
    <source>
        <dbReference type="Proteomes" id="UP000253144"/>
    </source>
</evidence>
<reference evidence="5 8" key="1">
    <citation type="submission" date="2015-06" db="EMBL/GenBank/DDBJ databases">
        <title>The Genome Sequence of Enterococcus faecium 131EA1.</title>
        <authorList>
            <consortium name="The Broad Institute Genomics Platform"/>
            <consortium name="The Broad Institute Genome Sequencing Center for Infectious Disease"/>
            <person name="Earl A.M."/>
            <person name="Van Tyne D."/>
            <person name="Lebreton F."/>
            <person name="Saavedra J.T."/>
            <person name="Gilmore M.S."/>
            <person name="Manson Mcguire A."/>
            <person name="Clock S."/>
            <person name="Crupain M."/>
            <person name="Rangan U."/>
            <person name="Young S."/>
            <person name="Abouelleil A."/>
            <person name="Cao P."/>
            <person name="Chapman S.B."/>
            <person name="Griggs A."/>
            <person name="Priest M."/>
            <person name="Shea T."/>
            <person name="Wortman J."/>
            <person name="Nusbaum C."/>
            <person name="Birren B."/>
        </authorList>
    </citation>
    <scope>NUCLEOTIDE SEQUENCE [LARGE SCALE GENOMIC DNA]</scope>
    <source>
        <strain evidence="5 8">131EA1</strain>
    </source>
</reference>
<dbReference type="GO" id="GO:0016853">
    <property type="term" value="F:isomerase activity"/>
    <property type="evidence" value="ECO:0007669"/>
    <property type="project" value="UniProtKB-KW"/>
</dbReference>
<dbReference type="Proteomes" id="UP000070452">
    <property type="component" value="Unassembled WGS sequence"/>
</dbReference>
<dbReference type="RefSeq" id="WP_002302349.1">
    <property type="nucleotide sequence ID" value="NZ_AP019394.1"/>
</dbReference>
<evidence type="ECO:0000313" key="7">
    <source>
        <dbReference type="Proteomes" id="UP000070452"/>
    </source>
</evidence>
<dbReference type="EMBL" id="LEQJ01000016">
    <property type="protein sequence ID" value="RBS28042.1"/>
    <property type="molecule type" value="Genomic_DNA"/>
</dbReference>
<dbReference type="EMBL" id="PJVH01000018">
    <property type="protein sequence ID" value="RXU88894.1"/>
    <property type="molecule type" value="Genomic_DNA"/>
</dbReference>
<dbReference type="PANTHER" id="PTHR43489">
    <property type="entry name" value="ISOMERASE"/>
    <property type="match status" value="1"/>
</dbReference>
<accession>A0A132P6T0</accession>
<gene>
    <name evidence="3" type="ORF">AWT83_03920</name>
    <name evidence="6" type="ORF">CYQ77_07100</name>
    <name evidence="5" type="ORF">EB12_02459</name>
    <name evidence="4" type="ORF">P6Z85_08845</name>
</gene>
<dbReference type="AlphaFoldDB" id="A0A132P6T0"/>
<dbReference type="Proteomes" id="UP001260956">
    <property type="component" value="Unassembled WGS sequence"/>
</dbReference>
<dbReference type="Proteomes" id="UP000253144">
    <property type="component" value="Unassembled WGS sequence"/>
</dbReference>
<sequence>MKFGTQDQAFFPRDILEKFRFIKDCGFEEYEIDGKLLIENIDTVKQAIKETGIPVVTACNGYDGWIGDFIEERRLNGVRQIAEILRALSEVGGKGIVIPAAWGMFTYRLPPMVSPRSKEGDYKAVSESLRYLDKVAEETGTVIYLEPLNRYQDHMINLLADARHYIDSNQLKHVQIIADFYHMNIEEDDISKALTTQKEYVGHIHLADNHRYQPGSGAIDFTRHFQMLLQNEYEGYMVYECRLRGENEVKIYQESLQYLKNCLETARHLNDLEKEKQ</sequence>
<evidence type="ECO:0000259" key="2">
    <source>
        <dbReference type="Pfam" id="PF01261"/>
    </source>
</evidence>
<proteinExistence type="predicted"/>
<reference evidence="4" key="4">
    <citation type="submission" date="2023-03" db="EMBL/GenBank/DDBJ databases">
        <authorList>
            <person name="Shen W."/>
            <person name="Cai J."/>
        </authorList>
    </citation>
    <scope>NUCLEOTIDE SEQUENCE</scope>
    <source>
        <strain evidence="4">B1010-2</strain>
    </source>
</reference>
<comment type="caution">
    <text evidence="3">The sequence shown here is derived from an EMBL/GenBank/DDBJ whole genome shotgun (WGS) entry which is preliminary data.</text>
</comment>
<evidence type="ECO:0000313" key="5">
    <source>
        <dbReference type="EMBL" id="RBS28042.1"/>
    </source>
</evidence>
<dbReference type="SUPFAM" id="SSF51658">
    <property type="entry name" value="Xylose isomerase-like"/>
    <property type="match status" value="1"/>
</dbReference>
<evidence type="ECO:0000313" key="6">
    <source>
        <dbReference type="EMBL" id="RXU88894.1"/>
    </source>
</evidence>
<dbReference type="EMBL" id="LRHK01000001">
    <property type="protein sequence ID" value="KWX17692.1"/>
    <property type="molecule type" value="Genomic_DNA"/>
</dbReference>
<keyword evidence="1 4" id="KW-0413">Isomerase</keyword>
<evidence type="ECO:0000313" key="4">
    <source>
        <dbReference type="EMBL" id="MDT2370260.1"/>
    </source>
</evidence>
<dbReference type="Proteomes" id="UP000289562">
    <property type="component" value="Unassembled WGS sequence"/>
</dbReference>
<dbReference type="EMBL" id="JARPTX010000027">
    <property type="protein sequence ID" value="MDT2370260.1"/>
    <property type="molecule type" value="Genomic_DNA"/>
</dbReference>
<evidence type="ECO:0000256" key="1">
    <source>
        <dbReference type="ARBA" id="ARBA00023235"/>
    </source>
</evidence>
<dbReference type="PATRIC" id="fig|1352.770.peg.221"/>
<organism evidence="3 7">
    <name type="scientific">Enterococcus faecium</name>
    <name type="common">Streptococcus faecium</name>
    <dbReference type="NCBI Taxonomy" id="1352"/>
    <lineage>
        <taxon>Bacteria</taxon>
        <taxon>Bacillati</taxon>
        <taxon>Bacillota</taxon>
        <taxon>Bacilli</taxon>
        <taxon>Lactobacillales</taxon>
        <taxon>Enterococcaceae</taxon>
        <taxon>Enterococcus</taxon>
    </lineage>
</organism>